<protein>
    <recommendedName>
        <fullName evidence="6">RING-type domain-containing protein</fullName>
    </recommendedName>
</protein>
<sequence>MSNPYEVEHNIKGEAKSHHTRPDMSSFFNQLSQITTESTSSRAHNNPNAVPTPVDVAATARLLQDQFTFLLQSSENENHRAYLENLTELLQEQIEHPPEKVGGVPQSYLDELDRVPKKALKKDDICPICAEKFLNDEYPLVVQLPCHKTHRFDLECVGPWLRLQGTCPLDRKELMKKKEVPKVDEEEEDYDDQYA</sequence>
<dbReference type="GO" id="GO:0008270">
    <property type="term" value="F:zinc ion binding"/>
    <property type="evidence" value="ECO:0007669"/>
    <property type="project" value="UniProtKB-KW"/>
</dbReference>
<dbReference type="GO" id="GO:0061630">
    <property type="term" value="F:ubiquitin protein ligase activity"/>
    <property type="evidence" value="ECO:0007669"/>
    <property type="project" value="TreeGrafter"/>
</dbReference>
<accession>A0A2J6RAQ1</accession>
<dbReference type="PANTHER" id="PTHR15710">
    <property type="entry name" value="E3 UBIQUITIN-PROTEIN LIGASE PRAJA"/>
    <property type="match status" value="1"/>
</dbReference>
<dbReference type="Pfam" id="PF13639">
    <property type="entry name" value="zf-RING_2"/>
    <property type="match status" value="1"/>
</dbReference>
<name>A0A2J6RAQ1_HYAVF</name>
<dbReference type="AlphaFoldDB" id="A0A2J6RAQ1"/>
<dbReference type="OrthoDB" id="8062037at2759"/>
<feature type="compositionally biased region" description="Acidic residues" evidence="5">
    <location>
        <begin position="184"/>
        <end position="195"/>
    </location>
</feature>
<keyword evidence="3" id="KW-0862">Zinc</keyword>
<evidence type="ECO:0000256" key="5">
    <source>
        <dbReference type="SAM" id="MobiDB-lite"/>
    </source>
</evidence>
<evidence type="ECO:0000259" key="6">
    <source>
        <dbReference type="PROSITE" id="PS50089"/>
    </source>
</evidence>
<dbReference type="Proteomes" id="UP000235786">
    <property type="component" value="Unassembled WGS sequence"/>
</dbReference>
<reference evidence="7 8" key="1">
    <citation type="submission" date="2016-04" db="EMBL/GenBank/DDBJ databases">
        <title>A degradative enzymes factory behind the ericoid mycorrhizal symbiosis.</title>
        <authorList>
            <consortium name="DOE Joint Genome Institute"/>
            <person name="Martino E."/>
            <person name="Morin E."/>
            <person name="Grelet G."/>
            <person name="Kuo A."/>
            <person name="Kohler A."/>
            <person name="Daghino S."/>
            <person name="Barry K."/>
            <person name="Choi C."/>
            <person name="Cichocki N."/>
            <person name="Clum A."/>
            <person name="Copeland A."/>
            <person name="Hainaut M."/>
            <person name="Haridas S."/>
            <person name="Labutti K."/>
            <person name="Lindquist E."/>
            <person name="Lipzen A."/>
            <person name="Khouja H.-R."/>
            <person name="Murat C."/>
            <person name="Ohm R."/>
            <person name="Olson A."/>
            <person name="Spatafora J."/>
            <person name="Veneault-Fourrey C."/>
            <person name="Henrissat B."/>
            <person name="Grigoriev I."/>
            <person name="Martin F."/>
            <person name="Perotto S."/>
        </authorList>
    </citation>
    <scope>NUCLEOTIDE SEQUENCE [LARGE SCALE GENOMIC DNA]</scope>
    <source>
        <strain evidence="7 8">F</strain>
    </source>
</reference>
<proteinExistence type="predicted"/>
<dbReference type="InterPro" id="IPR001841">
    <property type="entry name" value="Znf_RING"/>
</dbReference>
<dbReference type="InterPro" id="IPR013083">
    <property type="entry name" value="Znf_RING/FYVE/PHD"/>
</dbReference>
<dbReference type="PROSITE" id="PS50089">
    <property type="entry name" value="ZF_RING_2"/>
    <property type="match status" value="1"/>
</dbReference>
<keyword evidence="8" id="KW-1185">Reference proteome</keyword>
<dbReference type="SUPFAM" id="SSF57850">
    <property type="entry name" value="RING/U-box"/>
    <property type="match status" value="1"/>
</dbReference>
<feature type="domain" description="RING-type" evidence="6">
    <location>
        <begin position="126"/>
        <end position="171"/>
    </location>
</feature>
<dbReference type="STRING" id="1149755.A0A2J6RAQ1"/>
<gene>
    <name evidence="7" type="ORF">L207DRAFT_557001</name>
</gene>
<keyword evidence="1" id="KW-0479">Metal-binding</keyword>
<dbReference type="Gene3D" id="3.30.40.10">
    <property type="entry name" value="Zinc/RING finger domain, C3HC4 (zinc finger)"/>
    <property type="match status" value="1"/>
</dbReference>
<evidence type="ECO:0000313" key="8">
    <source>
        <dbReference type="Proteomes" id="UP000235786"/>
    </source>
</evidence>
<evidence type="ECO:0000256" key="3">
    <source>
        <dbReference type="ARBA" id="ARBA00022833"/>
    </source>
</evidence>
<dbReference type="GO" id="GO:0016567">
    <property type="term" value="P:protein ubiquitination"/>
    <property type="evidence" value="ECO:0007669"/>
    <property type="project" value="TreeGrafter"/>
</dbReference>
<dbReference type="PANTHER" id="PTHR15710:SF241">
    <property type="entry name" value="RING-TYPE DOMAIN-CONTAINING PROTEIN"/>
    <property type="match status" value="1"/>
</dbReference>
<dbReference type="GO" id="GO:0005737">
    <property type="term" value="C:cytoplasm"/>
    <property type="evidence" value="ECO:0007669"/>
    <property type="project" value="TreeGrafter"/>
</dbReference>
<dbReference type="EMBL" id="KZ613952">
    <property type="protein sequence ID" value="PMD35600.1"/>
    <property type="molecule type" value="Genomic_DNA"/>
</dbReference>
<feature type="region of interest" description="Disordered" evidence="5">
    <location>
        <begin position="176"/>
        <end position="195"/>
    </location>
</feature>
<evidence type="ECO:0000256" key="1">
    <source>
        <dbReference type="ARBA" id="ARBA00022723"/>
    </source>
</evidence>
<evidence type="ECO:0000256" key="2">
    <source>
        <dbReference type="ARBA" id="ARBA00022771"/>
    </source>
</evidence>
<feature type="compositionally biased region" description="Basic and acidic residues" evidence="5">
    <location>
        <begin position="1"/>
        <end position="22"/>
    </location>
</feature>
<feature type="region of interest" description="Disordered" evidence="5">
    <location>
        <begin position="1"/>
        <end position="23"/>
    </location>
</feature>
<evidence type="ECO:0000313" key="7">
    <source>
        <dbReference type="EMBL" id="PMD35600.1"/>
    </source>
</evidence>
<evidence type="ECO:0000256" key="4">
    <source>
        <dbReference type="PROSITE-ProRule" id="PRU00175"/>
    </source>
</evidence>
<keyword evidence="2 4" id="KW-0863">Zinc-finger</keyword>
<organism evidence="7 8">
    <name type="scientific">Hyaloscypha variabilis (strain UAMH 11265 / GT02V1 / F)</name>
    <name type="common">Meliniomyces variabilis</name>
    <dbReference type="NCBI Taxonomy" id="1149755"/>
    <lineage>
        <taxon>Eukaryota</taxon>
        <taxon>Fungi</taxon>
        <taxon>Dikarya</taxon>
        <taxon>Ascomycota</taxon>
        <taxon>Pezizomycotina</taxon>
        <taxon>Leotiomycetes</taxon>
        <taxon>Helotiales</taxon>
        <taxon>Hyaloscyphaceae</taxon>
        <taxon>Hyaloscypha</taxon>
        <taxon>Hyaloscypha variabilis</taxon>
    </lineage>
</organism>